<feature type="transmembrane region" description="Helical" evidence="2">
    <location>
        <begin position="100"/>
        <end position="121"/>
    </location>
</feature>
<feature type="region of interest" description="Disordered" evidence="1">
    <location>
        <begin position="768"/>
        <end position="795"/>
    </location>
</feature>
<dbReference type="OrthoDB" id="68611at2759"/>
<proteinExistence type="predicted"/>
<name>A0A7J6LE19_PERCH</name>
<feature type="transmembrane region" description="Helical" evidence="2">
    <location>
        <begin position="153"/>
        <end position="174"/>
    </location>
</feature>
<feature type="transmembrane region" description="Helical" evidence="2">
    <location>
        <begin position="41"/>
        <end position="58"/>
    </location>
</feature>
<gene>
    <name evidence="3" type="ORF">FOL47_008408</name>
</gene>
<feature type="transmembrane region" description="Helical" evidence="2">
    <location>
        <begin position="65"/>
        <end position="88"/>
    </location>
</feature>
<dbReference type="AlphaFoldDB" id="A0A7J6LE19"/>
<feature type="transmembrane region" description="Helical" evidence="2">
    <location>
        <begin position="478"/>
        <end position="497"/>
    </location>
</feature>
<dbReference type="Proteomes" id="UP000591131">
    <property type="component" value="Unassembled WGS sequence"/>
</dbReference>
<feature type="compositionally biased region" description="Polar residues" evidence="1">
    <location>
        <begin position="771"/>
        <end position="782"/>
    </location>
</feature>
<keyword evidence="2" id="KW-1133">Transmembrane helix</keyword>
<evidence type="ECO:0008006" key="5">
    <source>
        <dbReference type="Google" id="ProtNLM"/>
    </source>
</evidence>
<protein>
    <recommendedName>
        <fullName evidence="5">Aluminum-activated malate transporter 1</fullName>
    </recommendedName>
</protein>
<feature type="transmembrane region" description="Helical" evidence="2">
    <location>
        <begin position="454"/>
        <end position="471"/>
    </location>
</feature>
<keyword evidence="2" id="KW-0812">Transmembrane</keyword>
<accession>A0A7J6LE19</accession>
<feature type="transmembrane region" description="Helical" evidence="2">
    <location>
        <begin position="509"/>
        <end position="530"/>
    </location>
</feature>
<evidence type="ECO:0000256" key="1">
    <source>
        <dbReference type="SAM" id="MobiDB-lite"/>
    </source>
</evidence>
<feature type="transmembrane region" description="Helical" evidence="2">
    <location>
        <begin position="421"/>
        <end position="442"/>
    </location>
</feature>
<evidence type="ECO:0000256" key="2">
    <source>
        <dbReference type="SAM" id="Phobius"/>
    </source>
</evidence>
<keyword evidence="4" id="KW-1185">Reference proteome</keyword>
<evidence type="ECO:0000313" key="4">
    <source>
        <dbReference type="Proteomes" id="UP000591131"/>
    </source>
</evidence>
<sequence length="795" mass="88915">MMIYPRPRWWLSFYDLVDIVYAIVQAIVMAIPVVAPPNPNAWYVPLMVFMGPSTAPLAPMEPIPMIIISIVCMLMFCFPCAIGFLVHYLGMVASGGTMNRAWACFAVLPFTMLLSLCLPEARTKFSKVVSPALIMAFCYVPVGFYMQDPYLEVGTMLLLALWLLAIACGVSIVWKLLHWIPYKGPEPPQVFAYTYADFFDILIGYFDSATDHPEVIKTTFDQFNEACMALAPCKKISPLESEVMWNMAGELLALYDCLNEHQFDRITRKVLWQPLASEVLDIRSAVGRVMRKTADGDPIRADMNIQEDIDALQKHAGEVSDTLRDCQALAGKELDRVQVTRFYYAIESILSIAVLAEKYRVLHVKADEAAKEKAEKNKQLSLCTKTAGLSKTIWSAIKGWLKRPLFDDLHGSSDLMSRMRVPLRTAFGMNILCTMLVLWGNYMLCLYLHPGNMAAFFVENILFVIIAKLGLKDKRVGYAAYVFYFTWSIIGWGSILVPMPESQQLQVALWRLVFTTGGVLLMLLSSCLIFPNFAATQLIEASKTSIESVAEDVAPLLLGGYLKDCEGEDQRLAALVENWQNFGREAYNQIASRINLKIDSAAEIAVYGRLHLVPELSKRVWREQKYITNIQRSGLVLFTSVIVLYPHAKDPQIQDLFRPATDIIIAFGKAVQASGTRMTEFLKTGVLSNVSAADDDLHVEVQRCLEAMHDLQDRIATEFLANPNRQGDPSAIMKLFHAAYALCDFATSWEELENALLGKRVPCEMAESLPNEGSSNPSQTVPTLRGRVPSSATTA</sequence>
<keyword evidence="2" id="KW-0472">Membrane</keyword>
<comment type="caution">
    <text evidence="3">The sequence shown here is derived from an EMBL/GenBank/DDBJ whole genome shotgun (WGS) entry which is preliminary data.</text>
</comment>
<reference evidence="3 4" key="1">
    <citation type="submission" date="2020-04" db="EMBL/GenBank/DDBJ databases">
        <title>Perkinsus chesapeaki whole genome sequence.</title>
        <authorList>
            <person name="Bogema D.R."/>
        </authorList>
    </citation>
    <scope>NUCLEOTIDE SEQUENCE [LARGE SCALE GENOMIC DNA]</scope>
    <source>
        <strain evidence="3">ATCC PRA-425</strain>
    </source>
</reference>
<dbReference type="EMBL" id="JAAPAO010000538">
    <property type="protein sequence ID" value="KAF4657498.1"/>
    <property type="molecule type" value="Genomic_DNA"/>
</dbReference>
<feature type="transmembrane region" description="Helical" evidence="2">
    <location>
        <begin position="12"/>
        <end position="35"/>
    </location>
</feature>
<organism evidence="3 4">
    <name type="scientific">Perkinsus chesapeaki</name>
    <name type="common">Clam parasite</name>
    <name type="synonym">Perkinsus andrewsi</name>
    <dbReference type="NCBI Taxonomy" id="330153"/>
    <lineage>
        <taxon>Eukaryota</taxon>
        <taxon>Sar</taxon>
        <taxon>Alveolata</taxon>
        <taxon>Perkinsozoa</taxon>
        <taxon>Perkinsea</taxon>
        <taxon>Perkinsida</taxon>
        <taxon>Perkinsidae</taxon>
        <taxon>Perkinsus</taxon>
    </lineage>
</organism>
<feature type="transmembrane region" description="Helical" evidence="2">
    <location>
        <begin position="128"/>
        <end position="147"/>
    </location>
</feature>
<evidence type="ECO:0000313" key="3">
    <source>
        <dbReference type="EMBL" id="KAF4657498.1"/>
    </source>
</evidence>